<dbReference type="RefSeq" id="WP_070322569.1">
    <property type="nucleotide sequence ID" value="NZ_CP015164.1"/>
</dbReference>
<dbReference type="InterPro" id="IPR029033">
    <property type="entry name" value="His_PPase_superfam"/>
</dbReference>
<protein>
    <submittedName>
        <fullName evidence="1">Phosphoglycerate mutase</fullName>
    </submittedName>
</protein>
<keyword evidence="2" id="KW-1185">Reference proteome</keyword>
<gene>
    <name evidence="1" type="ORF">A4S02_00085</name>
</gene>
<sequence length="196" mass="22337">MCTQPVVRVVLVGSLMPDDVRRGYISPKDKVINFQFSKIIQEKFLREYNISCIFCASDIFVEPEYFLLEKKIVLESKLRNRDYGNLAGRNLKSLSAEEQGQFMNPEYAPVDGESMYAFHARLKGCLDNLFDKAKNQETFLIIASPVVIRALSACIIADDIKNSFCILNKLDVHPESWSIFSGRIGNWRILTLSAPF</sequence>
<dbReference type="Pfam" id="PF00300">
    <property type="entry name" value="His_Phos_1"/>
    <property type="match status" value="1"/>
</dbReference>
<dbReference type="InterPro" id="IPR013078">
    <property type="entry name" value="His_Pase_superF_clade-1"/>
</dbReference>
<name>A0A1D8QSV2_9PROT</name>
<dbReference type="KEGG" id="aasc:A4S02_00085"/>
<evidence type="ECO:0000313" key="2">
    <source>
        <dbReference type="Proteomes" id="UP000175973"/>
    </source>
</evidence>
<accession>A0A1D8QSV2</accession>
<proteinExistence type="predicted"/>
<dbReference type="Gene3D" id="3.40.50.1240">
    <property type="entry name" value="Phosphoglycerate mutase-like"/>
    <property type="match status" value="1"/>
</dbReference>
<dbReference type="Proteomes" id="UP000175973">
    <property type="component" value="Chromosome"/>
</dbReference>
<dbReference type="AlphaFoldDB" id="A0A1D8QSV2"/>
<dbReference type="SUPFAM" id="SSF53254">
    <property type="entry name" value="Phosphoglycerate mutase-like"/>
    <property type="match status" value="1"/>
</dbReference>
<dbReference type="EMBL" id="CP015164">
    <property type="protein sequence ID" value="AOW45412.1"/>
    <property type="molecule type" value="Genomic_DNA"/>
</dbReference>
<reference evidence="2" key="1">
    <citation type="submission" date="2016-04" db="EMBL/GenBank/DDBJ databases">
        <authorList>
            <person name="Jeon C.O."/>
            <person name="Cho G.Y."/>
            <person name="Jeong H.I."/>
            <person name="Kim K.H."/>
        </authorList>
    </citation>
    <scope>NUCLEOTIDE SEQUENCE [LARGE SCALE GENOMIC DNA]</scope>
    <source>
        <strain evidence="2">LMG 1590</strain>
    </source>
</reference>
<evidence type="ECO:0000313" key="1">
    <source>
        <dbReference type="EMBL" id="AOW45412.1"/>
    </source>
</evidence>
<organism evidence="1 2">
    <name type="scientific">Acetobacter ascendens</name>
    <dbReference type="NCBI Taxonomy" id="481146"/>
    <lineage>
        <taxon>Bacteria</taxon>
        <taxon>Pseudomonadati</taxon>
        <taxon>Pseudomonadota</taxon>
        <taxon>Alphaproteobacteria</taxon>
        <taxon>Acetobacterales</taxon>
        <taxon>Acetobacteraceae</taxon>
        <taxon>Acetobacter</taxon>
    </lineage>
</organism>